<evidence type="ECO:0000256" key="1">
    <source>
        <dbReference type="SAM" id="MobiDB-lite"/>
    </source>
</evidence>
<accession>A0A6G0XV44</accession>
<comment type="caution">
    <text evidence="2">The sequence shown here is derived from an EMBL/GenBank/DDBJ whole genome shotgun (WGS) entry which is preliminary data.</text>
</comment>
<dbReference type="CDD" id="cd02440">
    <property type="entry name" value="AdoMet_MTases"/>
    <property type="match status" value="1"/>
</dbReference>
<dbReference type="InterPro" id="IPR029063">
    <property type="entry name" value="SAM-dependent_MTases_sf"/>
</dbReference>
<dbReference type="PANTHER" id="PTHR14614">
    <property type="entry name" value="HEPATOCELLULAR CARCINOMA-ASSOCIATED ANTIGEN"/>
    <property type="match status" value="1"/>
</dbReference>
<dbReference type="AlphaFoldDB" id="A0A6G0XV44"/>
<protein>
    <submittedName>
        <fullName evidence="2">Uncharacterized protein</fullName>
    </submittedName>
</protein>
<evidence type="ECO:0000313" key="3">
    <source>
        <dbReference type="Proteomes" id="UP000481153"/>
    </source>
</evidence>
<feature type="region of interest" description="Disordered" evidence="1">
    <location>
        <begin position="1"/>
        <end position="24"/>
    </location>
</feature>
<keyword evidence="3" id="KW-1185">Reference proteome</keyword>
<proteinExistence type="predicted"/>
<dbReference type="SUPFAM" id="SSF53335">
    <property type="entry name" value="S-adenosyl-L-methionine-dependent methyltransferases"/>
    <property type="match status" value="1"/>
</dbReference>
<name>A0A6G0XV44_9STRA</name>
<organism evidence="2 3">
    <name type="scientific">Aphanomyces euteiches</name>
    <dbReference type="NCBI Taxonomy" id="100861"/>
    <lineage>
        <taxon>Eukaryota</taxon>
        <taxon>Sar</taxon>
        <taxon>Stramenopiles</taxon>
        <taxon>Oomycota</taxon>
        <taxon>Saprolegniomycetes</taxon>
        <taxon>Saprolegniales</taxon>
        <taxon>Verrucalvaceae</taxon>
        <taxon>Aphanomyces</taxon>
    </lineage>
</organism>
<feature type="compositionally biased region" description="Acidic residues" evidence="1">
    <location>
        <begin position="13"/>
        <end position="24"/>
    </location>
</feature>
<dbReference type="Pfam" id="PF10294">
    <property type="entry name" value="Methyltransf_16"/>
    <property type="match status" value="1"/>
</dbReference>
<dbReference type="Proteomes" id="UP000481153">
    <property type="component" value="Unassembled WGS sequence"/>
</dbReference>
<dbReference type="PANTHER" id="PTHR14614:SF163">
    <property type="entry name" value="METHYLTRANSFERASE SMALL DOMAIN-CONTAINING PROTEIN"/>
    <property type="match status" value="1"/>
</dbReference>
<dbReference type="Gene3D" id="3.40.50.150">
    <property type="entry name" value="Vaccinia Virus protein VP39"/>
    <property type="match status" value="1"/>
</dbReference>
<dbReference type="VEuPathDB" id="FungiDB:AeMF1_018831"/>
<dbReference type="EMBL" id="VJMJ01000009">
    <property type="protein sequence ID" value="KAF0744319.1"/>
    <property type="molecule type" value="Genomic_DNA"/>
</dbReference>
<gene>
    <name evidence="2" type="ORF">Ae201684_000807</name>
</gene>
<reference evidence="2 3" key="1">
    <citation type="submission" date="2019-07" db="EMBL/GenBank/DDBJ databases">
        <title>Genomics analysis of Aphanomyces spp. identifies a new class of oomycete effector associated with host adaptation.</title>
        <authorList>
            <person name="Gaulin E."/>
        </authorList>
    </citation>
    <scope>NUCLEOTIDE SEQUENCE [LARGE SCALE GENOMIC DNA]</scope>
    <source>
        <strain evidence="2 3">ATCC 201684</strain>
    </source>
</reference>
<dbReference type="InterPro" id="IPR019410">
    <property type="entry name" value="Methyltransf_16"/>
</dbReference>
<sequence>MHKWLGITHSDSEPDESSSGEEDIFTDTFDRERVERAKQYADNIAARPWGLSHRDSAGLSDGRLKLTDDLNVVFQEELGQQRRVWDCALVLSKFLTHSEYFPPGFFQGKRVIELGCGIGVPGLSAARLGAKQVVLTDMDLAVPWIQVNIAKNNLSDTVEAMGLMWGPDSCTKAGGPFDIILCSDLIYGDTELALLLISTISQLSYPSTVVIFAHEARYAGNQGRFFLDEIASSHDVDPVPFDLLDTTYRSTNIFVHLIRQRNK</sequence>
<evidence type="ECO:0000313" key="2">
    <source>
        <dbReference type="EMBL" id="KAF0744319.1"/>
    </source>
</evidence>